<keyword evidence="3" id="KW-1185">Reference proteome</keyword>
<dbReference type="OrthoDB" id="2668416at2759"/>
<feature type="region of interest" description="Disordered" evidence="1">
    <location>
        <begin position="109"/>
        <end position="128"/>
    </location>
</feature>
<dbReference type="Proteomes" id="UP000324222">
    <property type="component" value="Unassembled WGS sequence"/>
</dbReference>
<feature type="compositionally biased region" description="Basic and acidic residues" evidence="1">
    <location>
        <begin position="113"/>
        <end position="128"/>
    </location>
</feature>
<reference evidence="2 3" key="1">
    <citation type="submission" date="2019-05" db="EMBL/GenBank/DDBJ databases">
        <title>Another draft genome of Portunus trituberculatus and its Hox gene families provides insights of decapod evolution.</title>
        <authorList>
            <person name="Jeong J.-H."/>
            <person name="Song I."/>
            <person name="Kim S."/>
            <person name="Choi T."/>
            <person name="Kim D."/>
            <person name="Ryu S."/>
            <person name="Kim W."/>
        </authorList>
    </citation>
    <scope>NUCLEOTIDE SEQUENCE [LARGE SCALE GENOMIC DNA]</scope>
    <source>
        <tissue evidence="2">Muscle</tissue>
    </source>
</reference>
<dbReference type="AlphaFoldDB" id="A0A5B7JMR8"/>
<evidence type="ECO:0000313" key="2">
    <source>
        <dbReference type="EMBL" id="MPC94397.1"/>
    </source>
</evidence>
<evidence type="ECO:0000313" key="3">
    <source>
        <dbReference type="Proteomes" id="UP000324222"/>
    </source>
</evidence>
<gene>
    <name evidence="2" type="ORF">E2C01_089565</name>
</gene>
<accession>A0A5B7JMR8</accession>
<organism evidence="2 3">
    <name type="scientific">Portunus trituberculatus</name>
    <name type="common">Swimming crab</name>
    <name type="synonym">Neptunus trituberculatus</name>
    <dbReference type="NCBI Taxonomy" id="210409"/>
    <lineage>
        <taxon>Eukaryota</taxon>
        <taxon>Metazoa</taxon>
        <taxon>Ecdysozoa</taxon>
        <taxon>Arthropoda</taxon>
        <taxon>Crustacea</taxon>
        <taxon>Multicrustacea</taxon>
        <taxon>Malacostraca</taxon>
        <taxon>Eumalacostraca</taxon>
        <taxon>Eucarida</taxon>
        <taxon>Decapoda</taxon>
        <taxon>Pleocyemata</taxon>
        <taxon>Brachyura</taxon>
        <taxon>Eubrachyura</taxon>
        <taxon>Portunoidea</taxon>
        <taxon>Portunidae</taxon>
        <taxon>Portuninae</taxon>
        <taxon>Portunus</taxon>
    </lineage>
</organism>
<protein>
    <recommendedName>
        <fullName evidence="4">Nuclease HARBI1</fullName>
    </recommendedName>
</protein>
<sequence length="128" mass="14409">MRMDPNTFYDLLEKVKPFITKQDTCMRESISRAAVLEATLIHFSTGCSYSSLQYSTRISKQNMSAIIPDMCQTIYDVLNKAPSRRGTAARRANTVTRYHTASTVLMMGANKTSEARKPRADHPSDLAR</sequence>
<proteinExistence type="predicted"/>
<evidence type="ECO:0000256" key="1">
    <source>
        <dbReference type="SAM" id="MobiDB-lite"/>
    </source>
</evidence>
<dbReference type="EMBL" id="VSRR010098344">
    <property type="protein sequence ID" value="MPC94397.1"/>
    <property type="molecule type" value="Genomic_DNA"/>
</dbReference>
<comment type="caution">
    <text evidence="2">The sequence shown here is derived from an EMBL/GenBank/DDBJ whole genome shotgun (WGS) entry which is preliminary data.</text>
</comment>
<evidence type="ECO:0008006" key="4">
    <source>
        <dbReference type="Google" id="ProtNLM"/>
    </source>
</evidence>
<name>A0A5B7JMR8_PORTR</name>